<evidence type="ECO:0000256" key="3">
    <source>
        <dbReference type="ARBA" id="ARBA00022908"/>
    </source>
</evidence>
<dbReference type="GO" id="GO:0006310">
    <property type="term" value="P:DNA recombination"/>
    <property type="evidence" value="ECO:0007669"/>
    <property type="project" value="UniProtKB-KW"/>
</dbReference>
<dbReference type="InterPro" id="IPR013762">
    <property type="entry name" value="Integrase-like_cat_sf"/>
</dbReference>
<feature type="domain" description="Core-binding (CB)" evidence="8">
    <location>
        <begin position="64"/>
        <end position="148"/>
    </location>
</feature>
<dbReference type="Pfam" id="PF00589">
    <property type="entry name" value="Phage_integrase"/>
    <property type="match status" value="1"/>
</dbReference>
<comment type="caution">
    <text evidence="9">The sequence shown here is derived from an EMBL/GenBank/DDBJ whole genome shotgun (WGS) entry which is preliminary data.</text>
</comment>
<organism evidence="9 10">
    <name type="scientific">Clostridium tyrobutyricum DIVETGP</name>
    <dbReference type="NCBI Taxonomy" id="1408889"/>
    <lineage>
        <taxon>Bacteria</taxon>
        <taxon>Bacillati</taxon>
        <taxon>Bacillota</taxon>
        <taxon>Clostridia</taxon>
        <taxon>Eubacteriales</taxon>
        <taxon>Clostridiaceae</taxon>
        <taxon>Clostridium</taxon>
    </lineage>
</organism>
<evidence type="ECO:0000256" key="5">
    <source>
        <dbReference type="ARBA" id="ARBA00023172"/>
    </source>
</evidence>
<dbReference type="Gene3D" id="1.10.150.130">
    <property type="match status" value="1"/>
</dbReference>
<evidence type="ECO:0000259" key="8">
    <source>
        <dbReference type="PROSITE" id="PS51900"/>
    </source>
</evidence>
<dbReference type="InterPro" id="IPR004107">
    <property type="entry name" value="Integrase_SAM-like_N"/>
</dbReference>
<dbReference type="OrthoDB" id="9785687at2"/>
<name>W6N806_CLOTY</name>
<dbReference type="AlphaFoldDB" id="W6N806"/>
<dbReference type="PROSITE" id="PS51900">
    <property type="entry name" value="CB"/>
    <property type="match status" value="1"/>
</dbReference>
<dbReference type="PANTHER" id="PTHR30349:SF64">
    <property type="entry name" value="PROPHAGE INTEGRASE INTD-RELATED"/>
    <property type="match status" value="1"/>
</dbReference>
<comment type="similarity">
    <text evidence="2">Belongs to the 'phage' integrase family.</text>
</comment>
<dbReference type="EMBL" id="CBXI010000024">
    <property type="protein sequence ID" value="CDL91529.1"/>
    <property type="molecule type" value="Genomic_DNA"/>
</dbReference>
<proteinExistence type="inferred from homology"/>
<evidence type="ECO:0000256" key="2">
    <source>
        <dbReference type="ARBA" id="ARBA00008857"/>
    </source>
</evidence>
<dbReference type="GO" id="GO:0003677">
    <property type="term" value="F:DNA binding"/>
    <property type="evidence" value="ECO:0007669"/>
    <property type="project" value="UniProtKB-UniRule"/>
</dbReference>
<evidence type="ECO:0000256" key="4">
    <source>
        <dbReference type="ARBA" id="ARBA00023125"/>
    </source>
</evidence>
<reference evidence="9 10" key="1">
    <citation type="journal article" date="2015" name="Genome Announc.">
        <title>Draft Genome Sequence of Clostridium tyrobutyricum Strain DIVETGP, Isolated from Cow's Milk for Grana Padano Production.</title>
        <authorList>
            <person name="Soggiu A."/>
            <person name="Piras C."/>
            <person name="Gaiarsa S."/>
            <person name="Sassera D."/>
            <person name="Roncada P."/>
            <person name="Bendixen E."/>
            <person name="Brasca M."/>
            <person name="Bonizzi L."/>
        </authorList>
    </citation>
    <scope>NUCLEOTIDE SEQUENCE [LARGE SCALE GENOMIC DNA]</scope>
    <source>
        <strain evidence="9 10">DIVETGP</strain>
    </source>
</reference>
<evidence type="ECO:0000256" key="6">
    <source>
        <dbReference type="PROSITE-ProRule" id="PRU01248"/>
    </source>
</evidence>
<dbReference type="InterPro" id="IPR050090">
    <property type="entry name" value="Tyrosine_recombinase_XerCD"/>
</dbReference>
<sequence length="391" mass="44768">MARKTNFEVNGSQYYRITAVIGRNSKGSLIRKQFYGKTKKEAEDKKNEYLNGVKSGLKLDSQNITLGELMHLWLFEVIKLKIKASSFEKYEGIYRNYIKDTAIGILKICDLKSIQIQKYYNKLHENNKSSNVIKNLNKLLKQFLNYAVDEGYIIKNPCWGNKIVIPEQNIAKKDEIKIFTDGEISQLEKVLRTSRLKGLILTALTTGLRQGELLALTWDDIDLDKGEISVNKSIKRVNIIKSDDSKENKILIQPPKTINSNRVVPIPSELIPILKQHHLKQKLEKIKAGEEYEDKNLVFPTALGKPIDAKNLFRSYKNLLIKAGIKHKKFHCLRHTYASKLFANNIPLKTVQVLLGHSNIKTTADIYTHVMPKQKIDAAEKLNSILRLKSN</sequence>
<evidence type="ECO:0000313" key="9">
    <source>
        <dbReference type="EMBL" id="CDL91529.1"/>
    </source>
</evidence>
<keyword evidence="10" id="KW-1185">Reference proteome</keyword>
<keyword evidence="3" id="KW-0229">DNA integration</keyword>
<evidence type="ECO:0000256" key="1">
    <source>
        <dbReference type="ARBA" id="ARBA00003283"/>
    </source>
</evidence>
<keyword evidence="4 6" id="KW-0238">DNA-binding</keyword>
<dbReference type="InterPro" id="IPR002104">
    <property type="entry name" value="Integrase_catalytic"/>
</dbReference>
<accession>W6N806</accession>
<comment type="function">
    <text evidence="1">Site-specific tyrosine recombinase, which acts by catalyzing the cutting and rejoining of the recombining DNA molecules.</text>
</comment>
<dbReference type="Proteomes" id="UP000019482">
    <property type="component" value="Unassembled WGS sequence"/>
</dbReference>
<dbReference type="InterPro" id="IPR010998">
    <property type="entry name" value="Integrase_recombinase_N"/>
</dbReference>
<protein>
    <submittedName>
        <fullName evidence="9">Integrase</fullName>
    </submittedName>
</protein>
<dbReference type="SUPFAM" id="SSF56349">
    <property type="entry name" value="DNA breaking-rejoining enzymes"/>
    <property type="match status" value="1"/>
</dbReference>
<evidence type="ECO:0000259" key="7">
    <source>
        <dbReference type="PROSITE" id="PS51898"/>
    </source>
</evidence>
<dbReference type="InterPro" id="IPR011010">
    <property type="entry name" value="DNA_brk_join_enz"/>
</dbReference>
<keyword evidence="5" id="KW-0233">DNA recombination</keyword>
<dbReference type="PANTHER" id="PTHR30349">
    <property type="entry name" value="PHAGE INTEGRASE-RELATED"/>
    <property type="match status" value="1"/>
</dbReference>
<dbReference type="CDD" id="cd01189">
    <property type="entry name" value="INT_ICEBs1_C_like"/>
    <property type="match status" value="1"/>
</dbReference>
<dbReference type="Gene3D" id="1.10.443.10">
    <property type="entry name" value="Intergrase catalytic core"/>
    <property type="match status" value="1"/>
</dbReference>
<dbReference type="RefSeq" id="WP_027103777.1">
    <property type="nucleotide sequence ID" value="NZ_CBXI010000024.1"/>
</dbReference>
<evidence type="ECO:0000313" key="10">
    <source>
        <dbReference type="Proteomes" id="UP000019482"/>
    </source>
</evidence>
<dbReference type="InterPro" id="IPR044068">
    <property type="entry name" value="CB"/>
</dbReference>
<dbReference type="Pfam" id="PF14659">
    <property type="entry name" value="Phage_int_SAM_3"/>
    <property type="match status" value="1"/>
</dbReference>
<dbReference type="GO" id="GO:0015074">
    <property type="term" value="P:DNA integration"/>
    <property type="evidence" value="ECO:0007669"/>
    <property type="project" value="UniProtKB-KW"/>
</dbReference>
<feature type="domain" description="Tyr recombinase" evidence="7">
    <location>
        <begin position="174"/>
        <end position="380"/>
    </location>
</feature>
<dbReference type="PROSITE" id="PS51898">
    <property type="entry name" value="TYR_RECOMBINASE"/>
    <property type="match status" value="1"/>
</dbReference>
<dbReference type="GeneID" id="29419746"/>
<gene>
    <name evidence="9" type="ORF">CTDIVETGP_1599</name>
</gene>